<sequence>MSKLMSQLGLAQRAGKLVTGDEIVLKAIRGSQAQLVIVAGDASENTKKKFRDKCKSYGIPLAIGFDRDRLGGSIGKPERVVLAVLDGGFATMMRNGLKTMSEVEYIE</sequence>
<dbReference type="OrthoDB" id="9794863at2"/>
<keyword evidence="2" id="KW-0689">Ribosomal protein</keyword>
<evidence type="ECO:0000259" key="1">
    <source>
        <dbReference type="Pfam" id="PF01248"/>
    </source>
</evidence>
<evidence type="ECO:0000313" key="3">
    <source>
        <dbReference type="Proteomes" id="UP000266177"/>
    </source>
</evidence>
<dbReference type="Gene3D" id="3.30.1330.30">
    <property type="match status" value="1"/>
</dbReference>
<protein>
    <submittedName>
        <fullName evidence="2">50S ribosomal protein L7ae</fullName>
    </submittedName>
</protein>
<evidence type="ECO:0000313" key="2">
    <source>
        <dbReference type="EMBL" id="RJG22370.1"/>
    </source>
</evidence>
<dbReference type="AlphaFoldDB" id="A0A3A3GJL5"/>
<name>A0A3A3GJL5_PANTH</name>
<keyword evidence="2" id="KW-0687">Ribonucleoprotein</keyword>
<dbReference type="InterPro" id="IPR004038">
    <property type="entry name" value="Ribosomal_eL8/eL30/eS12/Gad45"/>
</dbReference>
<dbReference type="Proteomes" id="UP000266177">
    <property type="component" value="Unassembled WGS sequence"/>
</dbReference>
<organism evidence="2 3">
    <name type="scientific">Paenibacillus thiaminolyticus</name>
    <name type="common">Bacillus thiaminolyticus</name>
    <dbReference type="NCBI Taxonomy" id="49283"/>
    <lineage>
        <taxon>Bacteria</taxon>
        <taxon>Bacillati</taxon>
        <taxon>Bacillota</taxon>
        <taxon>Bacilli</taxon>
        <taxon>Bacillales</taxon>
        <taxon>Paenibacillaceae</taxon>
        <taxon>Paenibacillus</taxon>
    </lineage>
</organism>
<gene>
    <name evidence="2" type="ORF">DQX05_18250</name>
</gene>
<proteinExistence type="predicted"/>
<feature type="domain" description="Ribosomal protein eL8/eL30/eS12/Gadd45" evidence="1">
    <location>
        <begin position="3"/>
        <end position="89"/>
    </location>
</feature>
<dbReference type="InterPro" id="IPR029064">
    <property type="entry name" value="Ribosomal_eL30-like_sf"/>
</dbReference>
<dbReference type="GO" id="GO:0005840">
    <property type="term" value="C:ribosome"/>
    <property type="evidence" value="ECO:0007669"/>
    <property type="project" value="UniProtKB-KW"/>
</dbReference>
<dbReference type="SUPFAM" id="SSF55315">
    <property type="entry name" value="L30e-like"/>
    <property type="match status" value="1"/>
</dbReference>
<reference evidence="2 3" key="1">
    <citation type="submission" date="2018-09" db="EMBL/GenBank/DDBJ databases">
        <title>Paenibacillus SK2017-BO5.</title>
        <authorList>
            <person name="Piskunova J.V."/>
            <person name="Dubiley S.A."/>
            <person name="Severinov K.V."/>
        </authorList>
    </citation>
    <scope>NUCLEOTIDE SEQUENCE [LARGE SCALE GENOMIC DNA]</scope>
    <source>
        <strain evidence="2 3">BO5</strain>
    </source>
</reference>
<dbReference type="RefSeq" id="WP_006286772.1">
    <property type="nucleotide sequence ID" value="NZ_CP106992.1"/>
</dbReference>
<dbReference type="Pfam" id="PF01248">
    <property type="entry name" value="Ribosomal_L7Ae"/>
    <property type="match status" value="1"/>
</dbReference>
<dbReference type="EMBL" id="QYZD01000017">
    <property type="protein sequence ID" value="RJG22370.1"/>
    <property type="molecule type" value="Genomic_DNA"/>
</dbReference>
<comment type="caution">
    <text evidence="2">The sequence shown here is derived from an EMBL/GenBank/DDBJ whole genome shotgun (WGS) entry which is preliminary data.</text>
</comment>
<accession>A0A3A3GJL5</accession>